<keyword evidence="2" id="KW-0812">Transmembrane</keyword>
<protein>
    <recommendedName>
        <fullName evidence="3">UspA domain-containing protein</fullName>
    </recommendedName>
</protein>
<dbReference type="EMBL" id="BRVP01000008">
    <property type="protein sequence ID" value="GLB52451.1"/>
    <property type="molecule type" value="Genomic_DNA"/>
</dbReference>
<dbReference type="Gene3D" id="3.40.50.620">
    <property type="entry name" value="HUPs"/>
    <property type="match status" value="2"/>
</dbReference>
<reference evidence="4" key="1">
    <citation type="submission" date="2022-07" db="EMBL/GenBank/DDBJ databases">
        <title>Taxonomy of Novel Oxalotrophic and Methylotrophic Bacteria.</title>
        <authorList>
            <person name="Sahin N."/>
            <person name="Tani A."/>
        </authorList>
    </citation>
    <scope>NUCLEOTIDE SEQUENCE</scope>
    <source>
        <strain evidence="4">AM327</strain>
    </source>
</reference>
<accession>A0A9W6B4L8</accession>
<dbReference type="AlphaFoldDB" id="A0A9W6B4L8"/>
<dbReference type="RefSeq" id="WP_281753729.1">
    <property type="nucleotide sequence ID" value="NZ_BRVP01000008.1"/>
</dbReference>
<feature type="transmembrane region" description="Helical" evidence="2">
    <location>
        <begin position="20"/>
        <end position="38"/>
    </location>
</feature>
<dbReference type="PANTHER" id="PTHR46268:SF22">
    <property type="entry name" value="SENSOR PROTEIN KDPD-RELATED"/>
    <property type="match status" value="1"/>
</dbReference>
<gene>
    <name evidence="4" type="ORF">NBRC110019_14910</name>
</gene>
<dbReference type="InterPro" id="IPR006015">
    <property type="entry name" value="Universal_stress_UspA"/>
</dbReference>
<dbReference type="SUPFAM" id="SSF52402">
    <property type="entry name" value="Adenine nucleotide alpha hydrolases-like"/>
    <property type="match status" value="2"/>
</dbReference>
<feature type="domain" description="UspA" evidence="3">
    <location>
        <begin position="2"/>
        <end position="144"/>
    </location>
</feature>
<dbReference type="InterPro" id="IPR006016">
    <property type="entry name" value="UspA"/>
</dbReference>
<comment type="caution">
    <text evidence="4">The sequence shown here is derived from an EMBL/GenBank/DDBJ whole genome shotgun (WGS) entry which is preliminary data.</text>
</comment>
<dbReference type="CDD" id="cd00293">
    <property type="entry name" value="USP-like"/>
    <property type="match status" value="1"/>
</dbReference>
<evidence type="ECO:0000313" key="4">
    <source>
        <dbReference type="EMBL" id="GLB52451.1"/>
    </source>
</evidence>
<dbReference type="PRINTS" id="PR01438">
    <property type="entry name" value="UNVRSLSTRESS"/>
</dbReference>
<keyword evidence="5" id="KW-1185">Reference proteome</keyword>
<evidence type="ECO:0000256" key="1">
    <source>
        <dbReference type="ARBA" id="ARBA00008791"/>
    </source>
</evidence>
<comment type="similarity">
    <text evidence="1">Belongs to the universal stress protein A family.</text>
</comment>
<keyword evidence="2" id="KW-1133">Transmembrane helix</keyword>
<organism evidence="4 5">
    <name type="scientific">Neptunitalea chrysea</name>
    <dbReference type="NCBI Taxonomy" id="1647581"/>
    <lineage>
        <taxon>Bacteria</taxon>
        <taxon>Pseudomonadati</taxon>
        <taxon>Bacteroidota</taxon>
        <taxon>Flavobacteriia</taxon>
        <taxon>Flavobacteriales</taxon>
        <taxon>Flavobacteriaceae</taxon>
        <taxon>Neptunitalea</taxon>
    </lineage>
</organism>
<name>A0A9W6B4L8_9FLAO</name>
<dbReference type="Proteomes" id="UP001143545">
    <property type="component" value="Unassembled WGS sequence"/>
</dbReference>
<sequence>MNNIVYATDYSNNSVSALKYAYFLSTLTGASLTVLNVLEYPTIWNSDVPKPTFEDFENGAKGAYTKLMKEFCAKHLSADALAGITFDTEKGDNVEETLTAYVAENSTDLIVLGVHGMNPLQEFFMGSTTQSLIANLSIPVVAVPELSVSNVLTTVVFATTLQKEDIATLKKVLPLFENTNTTIKVVHVAERKSDEKIVAFTEFKEFLYDAVPYSNKSLDIVYNEDILRGLLNFITAQKAQMIVMKERKETSALRKVFHKDLVKRMESQTKIPLMSIK</sequence>
<proteinExistence type="inferred from homology"/>
<dbReference type="Pfam" id="PF00582">
    <property type="entry name" value="Usp"/>
    <property type="match status" value="1"/>
</dbReference>
<evidence type="ECO:0000259" key="3">
    <source>
        <dbReference type="Pfam" id="PF00582"/>
    </source>
</evidence>
<dbReference type="PANTHER" id="PTHR46268">
    <property type="entry name" value="STRESS RESPONSE PROTEIN NHAX"/>
    <property type="match status" value="1"/>
</dbReference>
<dbReference type="InterPro" id="IPR014729">
    <property type="entry name" value="Rossmann-like_a/b/a_fold"/>
</dbReference>
<evidence type="ECO:0000256" key="2">
    <source>
        <dbReference type="SAM" id="Phobius"/>
    </source>
</evidence>
<evidence type="ECO:0000313" key="5">
    <source>
        <dbReference type="Proteomes" id="UP001143545"/>
    </source>
</evidence>
<keyword evidence="2" id="KW-0472">Membrane</keyword>